<dbReference type="PANTHER" id="PTHR42711">
    <property type="entry name" value="ABC TRANSPORTER ATP-BINDING PROTEIN"/>
    <property type="match status" value="1"/>
</dbReference>
<comment type="subcellular location">
    <subcellularLocation>
        <location evidence="1">Cell membrane</location>
        <topology evidence="1">Peripheral membrane protein</topology>
    </subcellularLocation>
</comment>
<dbReference type="SMART" id="SM00382">
    <property type="entry name" value="AAA"/>
    <property type="match status" value="1"/>
</dbReference>
<accession>F5XRB9</accession>
<dbReference type="GO" id="GO:0005886">
    <property type="term" value="C:plasma membrane"/>
    <property type="evidence" value="ECO:0007669"/>
    <property type="project" value="UniProtKB-SubCell"/>
</dbReference>
<evidence type="ECO:0000256" key="1">
    <source>
        <dbReference type="ARBA" id="ARBA00004202"/>
    </source>
</evidence>
<evidence type="ECO:0000313" key="7">
    <source>
        <dbReference type="EMBL" id="BAK34609.1"/>
    </source>
</evidence>
<dbReference type="GO" id="GO:0046677">
    <property type="term" value="P:response to antibiotic"/>
    <property type="evidence" value="ECO:0007669"/>
    <property type="project" value="UniProtKB-KW"/>
</dbReference>
<evidence type="ECO:0000313" key="8">
    <source>
        <dbReference type="Proteomes" id="UP000007947"/>
    </source>
</evidence>
<dbReference type="EMBL" id="AP012204">
    <property type="protein sequence ID" value="BAK34609.1"/>
    <property type="molecule type" value="Genomic_DNA"/>
</dbReference>
<evidence type="ECO:0000256" key="3">
    <source>
        <dbReference type="ARBA" id="ARBA00022741"/>
    </source>
</evidence>
<organism evidence="7 8">
    <name type="scientific">Microlunatus phosphovorus (strain ATCC 700054 / DSM 10555 / JCM 9379 / NBRC 101784 / NCIMB 13414 / VKM Ac-1990 / NM-1)</name>
    <dbReference type="NCBI Taxonomy" id="1032480"/>
    <lineage>
        <taxon>Bacteria</taxon>
        <taxon>Bacillati</taxon>
        <taxon>Actinomycetota</taxon>
        <taxon>Actinomycetes</taxon>
        <taxon>Propionibacteriales</taxon>
        <taxon>Propionibacteriaceae</taxon>
        <taxon>Microlunatus</taxon>
    </lineage>
</organism>
<feature type="domain" description="ABC transporter" evidence="6">
    <location>
        <begin position="1"/>
        <end position="236"/>
    </location>
</feature>
<dbReference type="SUPFAM" id="SSF52540">
    <property type="entry name" value="P-loop containing nucleoside triphosphate hydrolases"/>
    <property type="match status" value="1"/>
</dbReference>
<dbReference type="GO" id="GO:0016887">
    <property type="term" value="F:ATP hydrolysis activity"/>
    <property type="evidence" value="ECO:0007669"/>
    <property type="project" value="InterPro"/>
</dbReference>
<dbReference type="CDD" id="cd03230">
    <property type="entry name" value="ABC_DR_subfamily_A"/>
    <property type="match status" value="1"/>
</dbReference>
<dbReference type="PROSITE" id="PS00211">
    <property type="entry name" value="ABC_TRANSPORTER_1"/>
    <property type="match status" value="1"/>
</dbReference>
<dbReference type="AlphaFoldDB" id="F5XRB9"/>
<reference evidence="7 8" key="1">
    <citation type="submission" date="2011-05" db="EMBL/GenBank/DDBJ databases">
        <title>Whole genome sequence of Microlunatus phosphovorus NM-1.</title>
        <authorList>
            <person name="Hosoyama A."/>
            <person name="Sasaki K."/>
            <person name="Harada T."/>
            <person name="Igarashi R."/>
            <person name="Kawakoshi A."/>
            <person name="Sasagawa M."/>
            <person name="Fukada J."/>
            <person name="Nakamura S."/>
            <person name="Katano Y."/>
            <person name="Hanada S."/>
            <person name="Kamagata Y."/>
            <person name="Nakamura N."/>
            <person name="Yamazaki S."/>
            <person name="Fujita N."/>
        </authorList>
    </citation>
    <scope>NUCLEOTIDE SEQUENCE [LARGE SCALE GENOMIC DNA]</scope>
    <source>
        <strain evidence="8">ATCC 700054 / DSM 10555 / JCM 9379 / NBRC 101784 / NCIMB 13414 / VKM Ac-1990 / NM-1</strain>
    </source>
</reference>
<dbReference type="Gene3D" id="3.40.50.300">
    <property type="entry name" value="P-loop containing nucleotide triphosphate hydrolases"/>
    <property type="match status" value="1"/>
</dbReference>
<dbReference type="PANTHER" id="PTHR42711:SF17">
    <property type="entry name" value="ABC TRANSPORTER ATP-BINDING PROTEIN"/>
    <property type="match status" value="1"/>
</dbReference>
<evidence type="ECO:0000256" key="4">
    <source>
        <dbReference type="ARBA" id="ARBA00022840"/>
    </source>
</evidence>
<proteinExistence type="predicted"/>
<dbReference type="eggNOG" id="COG1131">
    <property type="taxonomic scope" value="Bacteria"/>
</dbReference>
<dbReference type="InterPro" id="IPR027417">
    <property type="entry name" value="P-loop_NTPase"/>
</dbReference>
<dbReference type="InterPro" id="IPR003593">
    <property type="entry name" value="AAA+_ATPase"/>
</dbReference>
<sequence length="326" mass="35782">MDVRGLRRRYASQGRRGGRDTGFEAVRGIDLQIRRGELYALLGTNGAGKTSSLEVIEGLARPSAGTVQLLGHDPYADRQLVRPRIGIMLQEAGFPGALTVTELARTWQRLLVDPRPVEDVLQQVGLDHRRTVAIASLSGGEQRRLDLALAIMGRPEVIFLDEPTTGLDPQSRRTTWELIRGLLAEQTSVVLTTHYLEEAEVLADRIGIMHEGRIVREGTLAEIVKSQPSQISFSLDTGIDETGLTRFAGAALHTEEHAGHRRLRLETFDPQRVLGLLLSWAGDAIRLSDLHVVPGSLEQAFLEIAASTDLGTTDSTDHQTQPEMIA</sequence>
<evidence type="ECO:0000259" key="6">
    <source>
        <dbReference type="PROSITE" id="PS50893"/>
    </source>
</evidence>
<evidence type="ECO:0000256" key="5">
    <source>
        <dbReference type="ARBA" id="ARBA00023251"/>
    </source>
</evidence>
<dbReference type="GO" id="GO:0005524">
    <property type="term" value="F:ATP binding"/>
    <property type="evidence" value="ECO:0007669"/>
    <property type="project" value="UniProtKB-KW"/>
</dbReference>
<name>F5XRB9_MICPN</name>
<protein>
    <submittedName>
        <fullName evidence="7">Putative ABC transporter ATP-binding protein</fullName>
    </submittedName>
</protein>
<dbReference type="STRING" id="1032480.MLP_15950"/>
<gene>
    <name evidence="7" type="ordered locus">MLP_15950</name>
</gene>
<dbReference type="Proteomes" id="UP000007947">
    <property type="component" value="Chromosome"/>
</dbReference>
<dbReference type="Pfam" id="PF00005">
    <property type="entry name" value="ABC_tran"/>
    <property type="match status" value="1"/>
</dbReference>
<keyword evidence="8" id="KW-1185">Reference proteome</keyword>
<keyword evidence="4 7" id="KW-0067">ATP-binding</keyword>
<dbReference type="HOGENOM" id="CLU_000604_1_2_11"/>
<dbReference type="InterPro" id="IPR050763">
    <property type="entry name" value="ABC_transporter_ATP-binding"/>
</dbReference>
<keyword evidence="3" id="KW-0547">Nucleotide-binding</keyword>
<dbReference type="KEGG" id="mph:MLP_15950"/>
<dbReference type="InterPro" id="IPR017871">
    <property type="entry name" value="ABC_transporter-like_CS"/>
</dbReference>
<keyword evidence="2" id="KW-0813">Transport</keyword>
<dbReference type="InterPro" id="IPR003439">
    <property type="entry name" value="ABC_transporter-like_ATP-bd"/>
</dbReference>
<evidence type="ECO:0000256" key="2">
    <source>
        <dbReference type="ARBA" id="ARBA00022448"/>
    </source>
</evidence>
<keyword evidence="5" id="KW-0046">Antibiotic resistance</keyword>
<dbReference type="PROSITE" id="PS50893">
    <property type="entry name" value="ABC_TRANSPORTER_2"/>
    <property type="match status" value="1"/>
</dbReference>